<organism evidence="1 2">
    <name type="scientific">Tangfeifania diversioriginum</name>
    <dbReference type="NCBI Taxonomy" id="1168035"/>
    <lineage>
        <taxon>Bacteria</taxon>
        <taxon>Pseudomonadati</taxon>
        <taxon>Bacteroidota</taxon>
        <taxon>Bacteroidia</taxon>
        <taxon>Marinilabiliales</taxon>
        <taxon>Prolixibacteraceae</taxon>
        <taxon>Tangfeifania</taxon>
    </lineage>
</organism>
<reference evidence="1 2" key="1">
    <citation type="submission" date="2016-11" db="EMBL/GenBank/DDBJ databases">
        <authorList>
            <person name="Jaros S."/>
            <person name="Januszkiewicz K."/>
            <person name="Wedrychowicz H."/>
        </authorList>
    </citation>
    <scope>NUCLEOTIDE SEQUENCE [LARGE SCALE GENOMIC DNA]</scope>
    <source>
        <strain evidence="1 2">DSM 27063</strain>
    </source>
</reference>
<accession>A0A1M6N0J9</accession>
<protein>
    <recommendedName>
        <fullName evidence="3">ATP-grasp domain-containing protein</fullName>
    </recommendedName>
</protein>
<evidence type="ECO:0000313" key="1">
    <source>
        <dbReference type="EMBL" id="SHJ89241.1"/>
    </source>
</evidence>
<name>A0A1M6N0J9_9BACT</name>
<evidence type="ECO:0008006" key="3">
    <source>
        <dbReference type="Google" id="ProtNLM"/>
    </source>
</evidence>
<proteinExistence type="predicted"/>
<dbReference type="EMBL" id="FQZE01000038">
    <property type="protein sequence ID" value="SHJ89241.1"/>
    <property type="molecule type" value="Genomic_DNA"/>
</dbReference>
<sequence>MNNKKPETHNLQPGTLLQIFPIFAFMTTQQRPNIYFFNPTCEYAVANGTTSWQPNRLLQKMEEDLGMLPLFFAKPHDIVLVKKLPTEKFLQKLKMQGISLPRFVLLEEALKYKLNGEKLNRLMPWGWSPVAHKLLEPLKSSCSVPFQHSPVFKWQPGDRELYSKKFGLQILRKTLPQLPPEKILPPSMLPEVVSNKREMETLIDRWGKLMVKAPWSSSGRGLQPITKTPVVPKVWEKLKGIVNDQGYAVAEPLLDKVMDMSLQFELKQGKVAFLGKRIFLTDKKGQYQGNFLKSKPADVSPEELQFARELPHLLKEPLVKTIESSPLAKNYEGFFGVDTLLFRDISGQLRVNPCLEINVRQNMGLLSLQLEKLLAPKSSGLFKTFYQKGKPFATFVREMQANHPLKLKDGKIESGFFALTETNDDALFGAYILTD</sequence>
<dbReference type="Proteomes" id="UP000184050">
    <property type="component" value="Unassembled WGS sequence"/>
</dbReference>
<dbReference type="SUPFAM" id="SSF56059">
    <property type="entry name" value="Glutathione synthetase ATP-binding domain-like"/>
    <property type="match status" value="1"/>
</dbReference>
<gene>
    <name evidence="1" type="ORF">SAMN05444280_1388</name>
</gene>
<dbReference type="AlphaFoldDB" id="A0A1M6N0J9"/>
<keyword evidence="2" id="KW-1185">Reference proteome</keyword>
<dbReference type="STRING" id="1168035.SAMN05444280_1388"/>
<evidence type="ECO:0000313" key="2">
    <source>
        <dbReference type="Proteomes" id="UP000184050"/>
    </source>
</evidence>